<dbReference type="EMBL" id="JBHTLX010000016">
    <property type="protein sequence ID" value="MFD1248346.1"/>
    <property type="molecule type" value="Genomic_DNA"/>
</dbReference>
<reference evidence="2" key="1">
    <citation type="journal article" date="2019" name="Int. J. Syst. Evol. Microbiol.">
        <title>The Global Catalogue of Microorganisms (GCM) 10K type strain sequencing project: providing services to taxonomists for standard genome sequencing and annotation.</title>
        <authorList>
            <consortium name="The Broad Institute Genomics Platform"/>
            <consortium name="The Broad Institute Genome Sequencing Center for Infectious Disease"/>
            <person name="Wu L."/>
            <person name="Ma J."/>
        </authorList>
    </citation>
    <scope>NUCLEOTIDE SEQUENCE [LARGE SCALE GENOMIC DNA]</scope>
    <source>
        <strain evidence="2">CCUG 52478</strain>
    </source>
</reference>
<proteinExistence type="predicted"/>
<protein>
    <submittedName>
        <fullName evidence="1">Uncharacterized protein</fullName>
    </submittedName>
</protein>
<organism evidence="1 2">
    <name type="scientific">Nocardioides ginsengisoli</name>
    <dbReference type="NCBI Taxonomy" id="363868"/>
    <lineage>
        <taxon>Bacteria</taxon>
        <taxon>Bacillati</taxon>
        <taxon>Actinomycetota</taxon>
        <taxon>Actinomycetes</taxon>
        <taxon>Propionibacteriales</taxon>
        <taxon>Nocardioidaceae</taxon>
        <taxon>Nocardioides</taxon>
    </lineage>
</organism>
<evidence type="ECO:0000313" key="2">
    <source>
        <dbReference type="Proteomes" id="UP001597229"/>
    </source>
</evidence>
<comment type="caution">
    <text evidence="1">The sequence shown here is derived from an EMBL/GenBank/DDBJ whole genome shotgun (WGS) entry which is preliminary data.</text>
</comment>
<sequence>MSVRPLEIADPQQVLDQLRGRIAALQGGPTRLTVPVLPVFEGLVTLRTGGVYGVDSATLGMALAAGASQAGEWVGFAGWDDFGAEAAHQHGIVLSRTVLVPAPGEHWLEVAAALADVLKVVVLRPPGLVDAKSASLLEARLRARSAVLVVQGEWPRCEARIVAEHVSWEGLAAGRGRLRGRRVSLVSRRPGRAPVRVEAVLP</sequence>
<keyword evidence="2" id="KW-1185">Reference proteome</keyword>
<dbReference type="RefSeq" id="WP_367917860.1">
    <property type="nucleotide sequence ID" value="NZ_BAABAC010000006.1"/>
</dbReference>
<gene>
    <name evidence="1" type="ORF">ACFQ3F_11170</name>
</gene>
<name>A0ABW3VZ47_9ACTN</name>
<accession>A0ABW3VZ47</accession>
<evidence type="ECO:0000313" key="1">
    <source>
        <dbReference type="EMBL" id="MFD1248346.1"/>
    </source>
</evidence>
<dbReference type="Proteomes" id="UP001597229">
    <property type="component" value="Unassembled WGS sequence"/>
</dbReference>